<keyword evidence="3" id="KW-1185">Reference proteome</keyword>
<feature type="region of interest" description="Disordered" evidence="1">
    <location>
        <begin position="181"/>
        <end position="228"/>
    </location>
</feature>
<reference evidence="2" key="1">
    <citation type="submission" date="2019-06" db="EMBL/GenBank/DDBJ databases">
        <authorList>
            <person name="Zheng W."/>
        </authorList>
    </citation>
    <scope>NUCLEOTIDE SEQUENCE</scope>
    <source>
        <strain evidence="2">QDHG01</strain>
    </source>
</reference>
<organism evidence="2 3">
    <name type="scientific">Halteria grandinella</name>
    <dbReference type="NCBI Taxonomy" id="5974"/>
    <lineage>
        <taxon>Eukaryota</taxon>
        <taxon>Sar</taxon>
        <taxon>Alveolata</taxon>
        <taxon>Ciliophora</taxon>
        <taxon>Intramacronucleata</taxon>
        <taxon>Spirotrichea</taxon>
        <taxon>Stichotrichia</taxon>
        <taxon>Sporadotrichida</taxon>
        <taxon>Halteriidae</taxon>
        <taxon>Halteria</taxon>
    </lineage>
</organism>
<proteinExistence type="predicted"/>
<comment type="caution">
    <text evidence="2">The sequence shown here is derived from an EMBL/GenBank/DDBJ whole genome shotgun (WGS) entry which is preliminary data.</text>
</comment>
<evidence type="ECO:0000313" key="3">
    <source>
        <dbReference type="Proteomes" id="UP000785679"/>
    </source>
</evidence>
<feature type="compositionally biased region" description="Low complexity" evidence="1">
    <location>
        <begin position="217"/>
        <end position="228"/>
    </location>
</feature>
<evidence type="ECO:0000256" key="1">
    <source>
        <dbReference type="SAM" id="MobiDB-lite"/>
    </source>
</evidence>
<dbReference type="AlphaFoldDB" id="A0A8J8P019"/>
<gene>
    <name evidence="2" type="ORF">FGO68_gene17576</name>
</gene>
<name>A0A8J8P019_HALGN</name>
<accession>A0A8J8P019</accession>
<dbReference type="EMBL" id="RRYP01002323">
    <property type="protein sequence ID" value="TNV84901.1"/>
    <property type="molecule type" value="Genomic_DNA"/>
</dbReference>
<dbReference type="Proteomes" id="UP000785679">
    <property type="component" value="Unassembled WGS sequence"/>
</dbReference>
<protein>
    <submittedName>
        <fullName evidence="2">Uncharacterized protein</fullName>
    </submittedName>
</protein>
<sequence>MSNLLRNKKKRIIADDDSDYEEQRAPSVSDNLRHSGIGRKITCRRYNIEYQKCYSEISTDEIMNVKDYFQSEQGDDSVDLAFRKASLQDYDVKIGKRAKPLLQEKQGKESLQPIPEKRQKLIQPSTARNPQLSKGNNSMTFKLQLQTLCSCRPHPALLRRSTRNLAEIPLPQMRWAATTLTSMRRKSVQPLSSARETRNARTSPSLNSLRRRRESRASSPSSSSLRLMRATAEMKWTRMERGSREGKVSNDVQTNFLCRARVLYRGRTTSEGSTS</sequence>
<evidence type="ECO:0000313" key="2">
    <source>
        <dbReference type="EMBL" id="TNV84901.1"/>
    </source>
</evidence>